<name>A0A0F9F0Y0_9ZZZZ</name>
<accession>A0A0F9F0Y0</accession>
<gene>
    <name evidence="1" type="ORF">LCGC14_2008760</name>
</gene>
<reference evidence="1" key="1">
    <citation type="journal article" date="2015" name="Nature">
        <title>Complex archaea that bridge the gap between prokaryotes and eukaryotes.</title>
        <authorList>
            <person name="Spang A."/>
            <person name="Saw J.H."/>
            <person name="Jorgensen S.L."/>
            <person name="Zaremba-Niedzwiedzka K."/>
            <person name="Martijn J."/>
            <person name="Lind A.E."/>
            <person name="van Eijk R."/>
            <person name="Schleper C."/>
            <person name="Guy L."/>
            <person name="Ettema T.J."/>
        </authorList>
    </citation>
    <scope>NUCLEOTIDE SEQUENCE</scope>
</reference>
<organism evidence="1">
    <name type="scientific">marine sediment metagenome</name>
    <dbReference type="NCBI Taxonomy" id="412755"/>
    <lineage>
        <taxon>unclassified sequences</taxon>
        <taxon>metagenomes</taxon>
        <taxon>ecological metagenomes</taxon>
    </lineage>
</organism>
<protein>
    <submittedName>
        <fullName evidence="1">Uncharacterized protein</fullName>
    </submittedName>
</protein>
<sequence>MKRAKIAIKVFILPSIVFAGLLWAIVWANGSKEPIRVPAETFTFFNIKDINGVTHVILGKEVGSFSVKWEPEQACSDEEPEKSNLHKMLNNRDFLEYQVMDLKCPKCDKKLFEIHPAFFGVDIACSNKKLDEVHICPLCTHRLFLETKACSSGDIDKCDWACIAHRDKPDPNKFQCDRCKGYAQDFAALTIHFCYNELSGIPELSGVARRPLYELNKKLQREHEEMVRAFGKCDYWACKEHGIYVDYFGRSRSTGYRVLAHELLTKIRQQKGWKNDEQIINKWRLELIRFFNVVSELPDDYYCISETGEITRWSKNKEPIGGIIISFKPPDPNKAPPSN</sequence>
<evidence type="ECO:0000313" key="1">
    <source>
        <dbReference type="EMBL" id="KKL80043.1"/>
    </source>
</evidence>
<proteinExistence type="predicted"/>
<dbReference type="EMBL" id="LAZR01022976">
    <property type="protein sequence ID" value="KKL80043.1"/>
    <property type="molecule type" value="Genomic_DNA"/>
</dbReference>
<comment type="caution">
    <text evidence="1">The sequence shown here is derived from an EMBL/GenBank/DDBJ whole genome shotgun (WGS) entry which is preliminary data.</text>
</comment>
<dbReference type="AlphaFoldDB" id="A0A0F9F0Y0"/>